<organism evidence="1 2">
    <name type="scientific">Solanum tuberosum</name>
    <name type="common">Potato</name>
    <dbReference type="NCBI Taxonomy" id="4113"/>
    <lineage>
        <taxon>Eukaryota</taxon>
        <taxon>Viridiplantae</taxon>
        <taxon>Streptophyta</taxon>
        <taxon>Embryophyta</taxon>
        <taxon>Tracheophyta</taxon>
        <taxon>Spermatophyta</taxon>
        <taxon>Magnoliopsida</taxon>
        <taxon>eudicotyledons</taxon>
        <taxon>Gunneridae</taxon>
        <taxon>Pentapetalae</taxon>
        <taxon>asterids</taxon>
        <taxon>lamiids</taxon>
        <taxon>Solanales</taxon>
        <taxon>Solanaceae</taxon>
        <taxon>Solanoideae</taxon>
        <taxon>Solaneae</taxon>
        <taxon>Solanum</taxon>
    </lineage>
</organism>
<dbReference type="HOGENOM" id="CLU_1858826_0_0_1"/>
<evidence type="ECO:0000313" key="1">
    <source>
        <dbReference type="EnsemblPlants" id="PGSC0003DMT400096355"/>
    </source>
</evidence>
<reference evidence="1" key="2">
    <citation type="submission" date="2015-06" db="UniProtKB">
        <authorList>
            <consortium name="EnsemblPlants"/>
        </authorList>
    </citation>
    <scope>IDENTIFICATION</scope>
    <source>
        <strain evidence="1">DM1-3 516 R44</strain>
    </source>
</reference>
<dbReference type="Gramene" id="PGSC0003DMT400096355">
    <property type="protein sequence ID" value="PGSC0003DMT400096355"/>
    <property type="gene ID" value="PGSC0003DMG400045926"/>
</dbReference>
<dbReference type="PaxDb" id="4113-PGSC0003DMT400096355"/>
<evidence type="ECO:0000313" key="2">
    <source>
        <dbReference type="Proteomes" id="UP000011115"/>
    </source>
</evidence>
<accession>M1DY89</accession>
<name>M1DY89_SOLTU</name>
<dbReference type="Proteomes" id="UP000011115">
    <property type="component" value="Unassembled WGS sequence"/>
</dbReference>
<proteinExistence type="predicted"/>
<protein>
    <submittedName>
        <fullName evidence="1">Gag-pol protein</fullName>
    </submittedName>
</protein>
<dbReference type="InParanoid" id="M1DY89"/>
<dbReference type="EnsemblPlants" id="PGSC0003DMT400096355">
    <property type="protein sequence ID" value="PGSC0003DMT400096355"/>
    <property type="gene ID" value="PGSC0003DMG400045926"/>
</dbReference>
<sequence>MPPRRVVRDRLVGCNVEEQGVPNAPEVQPQGKVTNSEFREAIRMLSQAVTNQVLRYIFWVSAYKKNLGKIIEFGRIVDGKRRRKIVWQIWALAPCRGPAPQIWGKLFRGAVKDRSASKSIFATKNLYTSLGRGPAFRQ</sequence>
<reference evidence="2" key="1">
    <citation type="journal article" date="2011" name="Nature">
        <title>Genome sequence and analysis of the tuber crop potato.</title>
        <authorList>
            <consortium name="The Potato Genome Sequencing Consortium"/>
        </authorList>
    </citation>
    <scope>NUCLEOTIDE SEQUENCE [LARGE SCALE GENOMIC DNA]</scope>
    <source>
        <strain evidence="2">cv. DM1-3 516 R44</strain>
    </source>
</reference>
<dbReference type="AlphaFoldDB" id="M1DY89"/>
<keyword evidence="2" id="KW-1185">Reference proteome</keyword>